<accession>A0A1M5SLD6</accession>
<dbReference type="OrthoDB" id="48596at2"/>
<keyword evidence="3" id="KW-1185">Reference proteome</keyword>
<evidence type="ECO:0000256" key="1">
    <source>
        <dbReference type="SAM" id="Phobius"/>
    </source>
</evidence>
<dbReference type="InterPro" id="IPR029045">
    <property type="entry name" value="ClpP/crotonase-like_dom_sf"/>
</dbReference>
<dbReference type="AlphaFoldDB" id="A0A1M5SLD6"/>
<gene>
    <name evidence="2" type="ORF">SAMN02745199_0943</name>
</gene>
<keyword evidence="1" id="KW-0472">Membrane</keyword>
<evidence type="ECO:0000313" key="2">
    <source>
        <dbReference type="EMBL" id="SHH39372.1"/>
    </source>
</evidence>
<feature type="transmembrane region" description="Helical" evidence="1">
    <location>
        <begin position="6"/>
        <end position="26"/>
    </location>
</feature>
<dbReference type="Gene3D" id="3.90.226.10">
    <property type="entry name" value="2-enoyl-CoA Hydratase, Chain A, domain 1"/>
    <property type="match status" value="1"/>
</dbReference>
<dbReference type="SUPFAM" id="SSF52096">
    <property type="entry name" value="ClpP/crotonase"/>
    <property type="match status" value="1"/>
</dbReference>
<keyword evidence="1" id="KW-1133">Transmembrane helix</keyword>
<proteinExistence type="predicted"/>
<dbReference type="STRING" id="1123380.SAMN02745199_0943"/>
<dbReference type="EMBL" id="FQXN01000003">
    <property type="protein sequence ID" value="SHH39372.1"/>
    <property type="molecule type" value="Genomic_DNA"/>
</dbReference>
<protein>
    <recommendedName>
        <fullName evidence="4">Peptidase family S41</fullName>
    </recommendedName>
</protein>
<dbReference type="Proteomes" id="UP000242592">
    <property type="component" value="Unassembled WGS sequence"/>
</dbReference>
<evidence type="ECO:0000313" key="3">
    <source>
        <dbReference type="Proteomes" id="UP000242592"/>
    </source>
</evidence>
<sequence length="404" mass="48341">MKRYLNFTFIFIIIVFIIFLISPYVFKYHRYFKRTLQKEIEYVITKVENYHIGRFFNSSFKIEIPEISKMMNRYEFYRFLSEKLNYFPDVYLEIPYQYKTTKLLPFDIRFFNNSFVVINTSCNIPNDAIIRKINGQNIEDIYLDFAASLPGENMYIKKHNFAVFIFPIIPDFYKKNKFEVEYEFKGMVYKETVESITYQEYLGKLKLKAFEYRKINKDIGILKVNHFNVAGKDFFTMLELLENISKDEVKTLLIDMRGSIGLVRDFSGVYMLLSFITDKPHYISDKIYYAFGDNLIKYEKYGYVYPNEINFSNKRLFFISDKSIAHPLPAMVLAFVKKWKLGIIVGKEPAHPVNFYGVMKEFTTQWTGLKVLIPTWYFENYIKDYVEPDIKIPGDYLNYIMTNF</sequence>
<evidence type="ECO:0008006" key="4">
    <source>
        <dbReference type="Google" id="ProtNLM"/>
    </source>
</evidence>
<reference evidence="3" key="1">
    <citation type="submission" date="2016-11" db="EMBL/GenBank/DDBJ databases">
        <authorList>
            <person name="Varghese N."/>
            <person name="Submissions S."/>
        </authorList>
    </citation>
    <scope>NUCLEOTIDE SEQUENCE [LARGE SCALE GENOMIC DNA]</scope>
    <source>
        <strain evidence="3">DSM 15807</strain>
    </source>
</reference>
<dbReference type="RefSeq" id="WP_073072789.1">
    <property type="nucleotide sequence ID" value="NZ_FQXN01000003.1"/>
</dbReference>
<name>A0A1M5SLD6_9BACT</name>
<keyword evidence="1" id="KW-0812">Transmembrane</keyword>
<organism evidence="2 3">
    <name type="scientific">Thermosipho atlanticus DSM 15807</name>
    <dbReference type="NCBI Taxonomy" id="1123380"/>
    <lineage>
        <taxon>Bacteria</taxon>
        <taxon>Thermotogati</taxon>
        <taxon>Thermotogota</taxon>
        <taxon>Thermotogae</taxon>
        <taxon>Thermotogales</taxon>
        <taxon>Fervidobacteriaceae</taxon>
        <taxon>Thermosipho</taxon>
    </lineage>
</organism>